<sequence>MAFFLFFSLSFTTFLWRLEYPSLPKPGLVDGRYSGSRWSILYRMPHALHSVLGPSGPTRHCGVSVVWQWPHLFSSPHLRRRLAGREQCSPPSPPPPPPLETSSRLLSTAAAAAVASWGDTSDQTLLRTAAGARRGFLATAEAWSHGTSSMVLGVPAFSSPPPTALCKSSPPPTSACMCSSLLESTSASAAGVGGEQSSLNAAKKGSSTAERHLMTSSNGSSGQHSPSPSTRSSKGTSPSTKSKATTSWRETYGVGFRIDQVQKLIRGFRID</sequence>
<proteinExistence type="predicted"/>
<accession>A2XC28</accession>
<evidence type="ECO:0000313" key="3">
    <source>
        <dbReference type="EMBL" id="EAY88388.1"/>
    </source>
</evidence>
<reference evidence="3 4" key="1">
    <citation type="journal article" date="2005" name="PLoS Biol.">
        <title>The genomes of Oryza sativa: a history of duplications.</title>
        <authorList>
            <person name="Yu J."/>
            <person name="Wang J."/>
            <person name="Lin W."/>
            <person name="Li S."/>
            <person name="Li H."/>
            <person name="Zhou J."/>
            <person name="Ni P."/>
            <person name="Dong W."/>
            <person name="Hu S."/>
            <person name="Zeng C."/>
            <person name="Zhang J."/>
            <person name="Zhang Y."/>
            <person name="Li R."/>
            <person name="Xu Z."/>
            <person name="Li S."/>
            <person name="Li X."/>
            <person name="Zheng H."/>
            <person name="Cong L."/>
            <person name="Lin L."/>
            <person name="Yin J."/>
            <person name="Geng J."/>
            <person name="Li G."/>
            <person name="Shi J."/>
            <person name="Liu J."/>
            <person name="Lv H."/>
            <person name="Li J."/>
            <person name="Wang J."/>
            <person name="Deng Y."/>
            <person name="Ran L."/>
            <person name="Shi X."/>
            <person name="Wang X."/>
            <person name="Wu Q."/>
            <person name="Li C."/>
            <person name="Ren X."/>
            <person name="Wang J."/>
            <person name="Wang X."/>
            <person name="Li D."/>
            <person name="Liu D."/>
            <person name="Zhang X."/>
            <person name="Ji Z."/>
            <person name="Zhao W."/>
            <person name="Sun Y."/>
            <person name="Zhang Z."/>
            <person name="Bao J."/>
            <person name="Han Y."/>
            <person name="Dong L."/>
            <person name="Ji J."/>
            <person name="Chen P."/>
            <person name="Wu S."/>
            <person name="Liu J."/>
            <person name="Xiao Y."/>
            <person name="Bu D."/>
            <person name="Tan J."/>
            <person name="Yang L."/>
            <person name="Ye C."/>
            <person name="Zhang J."/>
            <person name="Xu J."/>
            <person name="Zhou Y."/>
            <person name="Yu Y."/>
            <person name="Zhang B."/>
            <person name="Zhuang S."/>
            <person name="Wei H."/>
            <person name="Liu B."/>
            <person name="Lei M."/>
            <person name="Yu H."/>
            <person name="Li Y."/>
            <person name="Xu H."/>
            <person name="Wei S."/>
            <person name="He X."/>
            <person name="Fang L."/>
            <person name="Zhang Z."/>
            <person name="Zhang Y."/>
            <person name="Huang X."/>
            <person name="Su Z."/>
            <person name="Tong W."/>
            <person name="Li J."/>
            <person name="Tong Z."/>
            <person name="Li S."/>
            <person name="Ye J."/>
            <person name="Wang L."/>
            <person name="Fang L."/>
            <person name="Lei T."/>
            <person name="Chen C."/>
            <person name="Chen H."/>
            <person name="Xu Z."/>
            <person name="Li H."/>
            <person name="Huang H."/>
            <person name="Zhang F."/>
            <person name="Xu H."/>
            <person name="Li N."/>
            <person name="Zhao C."/>
            <person name="Li S."/>
            <person name="Dong L."/>
            <person name="Huang Y."/>
            <person name="Li L."/>
            <person name="Xi Y."/>
            <person name="Qi Q."/>
            <person name="Li W."/>
            <person name="Zhang B."/>
            <person name="Hu W."/>
            <person name="Zhang Y."/>
            <person name="Tian X."/>
            <person name="Jiao Y."/>
            <person name="Liang X."/>
            <person name="Jin J."/>
            <person name="Gao L."/>
            <person name="Zheng W."/>
            <person name="Hao B."/>
            <person name="Liu S."/>
            <person name="Wang W."/>
            <person name="Yuan L."/>
            <person name="Cao M."/>
            <person name="McDermott J."/>
            <person name="Samudrala R."/>
            <person name="Wang J."/>
            <person name="Wong G.K."/>
            <person name="Yang H."/>
        </authorList>
    </citation>
    <scope>NUCLEOTIDE SEQUENCE [LARGE SCALE GENOMIC DNA]</scope>
    <source>
        <strain evidence="4">cv. 93-11</strain>
    </source>
</reference>
<dbReference type="AlphaFoldDB" id="A2XC28"/>
<dbReference type="HOGENOM" id="CLU_1028138_0_0_1"/>
<protein>
    <submittedName>
        <fullName evidence="3">Uncharacterized protein</fullName>
    </submittedName>
</protein>
<organism evidence="3 4">
    <name type="scientific">Oryza sativa subsp. indica</name>
    <name type="common">Rice</name>
    <dbReference type="NCBI Taxonomy" id="39946"/>
    <lineage>
        <taxon>Eukaryota</taxon>
        <taxon>Viridiplantae</taxon>
        <taxon>Streptophyta</taxon>
        <taxon>Embryophyta</taxon>
        <taxon>Tracheophyta</taxon>
        <taxon>Spermatophyta</taxon>
        <taxon>Magnoliopsida</taxon>
        <taxon>Liliopsida</taxon>
        <taxon>Poales</taxon>
        <taxon>Poaceae</taxon>
        <taxon>BOP clade</taxon>
        <taxon>Oryzoideae</taxon>
        <taxon>Oryzeae</taxon>
        <taxon>Oryzinae</taxon>
        <taxon>Oryza</taxon>
        <taxon>Oryza sativa</taxon>
    </lineage>
</organism>
<evidence type="ECO:0000256" key="1">
    <source>
        <dbReference type="SAM" id="MobiDB-lite"/>
    </source>
</evidence>
<dbReference type="Proteomes" id="UP000007015">
    <property type="component" value="Chromosome 3"/>
</dbReference>
<keyword evidence="4" id="KW-1185">Reference proteome</keyword>
<keyword evidence="2" id="KW-0732">Signal</keyword>
<feature type="region of interest" description="Disordered" evidence="1">
    <location>
        <begin position="83"/>
        <end position="102"/>
    </location>
</feature>
<feature type="region of interest" description="Disordered" evidence="1">
    <location>
        <begin position="189"/>
        <end position="247"/>
    </location>
</feature>
<feature type="compositionally biased region" description="Pro residues" evidence="1">
    <location>
        <begin position="90"/>
        <end position="99"/>
    </location>
</feature>
<feature type="chain" id="PRO_5002647862" evidence="2">
    <location>
        <begin position="18"/>
        <end position="271"/>
    </location>
</feature>
<dbReference type="Gramene" id="BGIOSGA011772-TA">
    <property type="protein sequence ID" value="BGIOSGA011772-PA"/>
    <property type="gene ID" value="BGIOSGA011772"/>
</dbReference>
<feature type="compositionally biased region" description="Low complexity" evidence="1">
    <location>
        <begin position="215"/>
        <end position="247"/>
    </location>
</feature>
<feature type="signal peptide" evidence="2">
    <location>
        <begin position="1"/>
        <end position="17"/>
    </location>
</feature>
<dbReference type="EMBL" id="CM000128">
    <property type="protein sequence ID" value="EAY88388.1"/>
    <property type="molecule type" value="Genomic_DNA"/>
</dbReference>
<evidence type="ECO:0000256" key="2">
    <source>
        <dbReference type="SAM" id="SignalP"/>
    </source>
</evidence>
<feature type="compositionally biased region" description="Polar residues" evidence="1">
    <location>
        <begin position="195"/>
        <end position="208"/>
    </location>
</feature>
<gene>
    <name evidence="3" type="ORF">OsI_09850</name>
</gene>
<evidence type="ECO:0000313" key="4">
    <source>
        <dbReference type="Proteomes" id="UP000007015"/>
    </source>
</evidence>
<name>A2XC28_ORYSI</name>